<proteinExistence type="predicted"/>
<dbReference type="SMART" id="SM00248">
    <property type="entry name" value="ANK"/>
    <property type="match status" value="4"/>
</dbReference>
<dbReference type="InterPro" id="IPR001496">
    <property type="entry name" value="SOCS_box"/>
</dbReference>
<dbReference type="PROSITE" id="PS50225">
    <property type="entry name" value="SOCS"/>
    <property type="match status" value="1"/>
</dbReference>
<accession>A0A813SC89</accession>
<reference evidence="6" key="1">
    <citation type="submission" date="2021-02" db="EMBL/GenBank/DDBJ databases">
        <authorList>
            <person name="Nowell W R."/>
        </authorList>
    </citation>
    <scope>NUCLEOTIDE SEQUENCE</scope>
</reference>
<dbReference type="InterPro" id="IPR036770">
    <property type="entry name" value="Ankyrin_rpt-contain_sf"/>
</dbReference>
<evidence type="ECO:0000259" key="5">
    <source>
        <dbReference type="PROSITE" id="PS50225"/>
    </source>
</evidence>
<dbReference type="Pfam" id="PF07525">
    <property type="entry name" value="SOCS_box"/>
    <property type="match status" value="1"/>
</dbReference>
<keyword evidence="8" id="KW-1185">Reference proteome</keyword>
<sequence length="615" mass="70589">MNNNAQQQKKTIHTTRIKFDVKLMNEILPWTFMSRNVHDAAIEGRTKDIEDMAKEGADMNEPDDVGNTPMWLAYMNNNLDTVFALLELGVDINRRTGTMQASDVHRGCGWGDDVFIEILIDCGANVNLEDGCRKTPLIYAIEYRTSLNSDQSTNANEDLIRFLIEKGANINHSDISGLTPLHYACYRGDVRIVDLLLTLKADYNFENALGYSPFRYSLGCLSYANPNDKDIYTKRLNVVELLVEQFSRDELKKAIIGNGIPFLFPLFDFLFYSLIQQRHDLEQIGWDTFLETCWPYDSTYGTSLVAQNILVFNQNLKHIIYFLQRMYLCDYTNLIIFYLQRVLNDKEPNRFLLLLYCTFVDYGHLSKQIFKTLLYTQRTYLFKLRRDSIKSLIHLCQQTPPRLLFLCRKTIRQILQTAIHRKIDLLENYIPKNLKNYLLLDELQLFSTPITMKKVMSLVNKSIRINSTINIFNNIQVSTLTTTTISPTTISHIQVNKSAIPITISNSTLSTSSQTTSISSTSTTVGEQVQQQPQSSILYMCNIQSPIRVRRQEDRARHAAFRAAETPEQRRSRVDDQRTGQAACAAAETPAQRQVRREEDRARHAASTAAETPES</sequence>
<evidence type="ECO:0000313" key="8">
    <source>
        <dbReference type="Proteomes" id="UP000663829"/>
    </source>
</evidence>
<feature type="repeat" description="ANK" evidence="3">
    <location>
        <begin position="65"/>
        <end position="97"/>
    </location>
</feature>
<dbReference type="PROSITE" id="PS50088">
    <property type="entry name" value="ANK_REPEAT"/>
    <property type="match status" value="2"/>
</dbReference>
<dbReference type="PANTHER" id="PTHR24171">
    <property type="entry name" value="ANKYRIN REPEAT DOMAIN-CONTAINING PROTEIN 39-RELATED"/>
    <property type="match status" value="1"/>
</dbReference>
<dbReference type="Proteomes" id="UP000681722">
    <property type="component" value="Unassembled WGS sequence"/>
</dbReference>
<dbReference type="OrthoDB" id="194358at2759"/>
<keyword evidence="1" id="KW-0677">Repeat</keyword>
<dbReference type="Proteomes" id="UP000663829">
    <property type="component" value="Unassembled WGS sequence"/>
</dbReference>
<dbReference type="PROSITE" id="PS50297">
    <property type="entry name" value="ANK_REP_REGION"/>
    <property type="match status" value="2"/>
</dbReference>
<comment type="caution">
    <text evidence="6">The sequence shown here is derived from an EMBL/GenBank/DDBJ whole genome shotgun (WGS) entry which is preliminary data.</text>
</comment>
<dbReference type="EMBL" id="CAJNOQ010000370">
    <property type="protein sequence ID" value="CAF0793309.1"/>
    <property type="molecule type" value="Genomic_DNA"/>
</dbReference>
<organism evidence="6 8">
    <name type="scientific">Didymodactylos carnosus</name>
    <dbReference type="NCBI Taxonomy" id="1234261"/>
    <lineage>
        <taxon>Eukaryota</taxon>
        <taxon>Metazoa</taxon>
        <taxon>Spiralia</taxon>
        <taxon>Gnathifera</taxon>
        <taxon>Rotifera</taxon>
        <taxon>Eurotatoria</taxon>
        <taxon>Bdelloidea</taxon>
        <taxon>Philodinida</taxon>
        <taxon>Philodinidae</taxon>
        <taxon>Didymodactylos</taxon>
    </lineage>
</organism>
<feature type="region of interest" description="Disordered" evidence="4">
    <location>
        <begin position="510"/>
        <end position="531"/>
    </location>
</feature>
<gene>
    <name evidence="6" type="ORF">GPM918_LOCUS3117</name>
    <name evidence="7" type="ORF">SRO942_LOCUS3117</name>
</gene>
<evidence type="ECO:0000313" key="6">
    <source>
        <dbReference type="EMBL" id="CAF0793309.1"/>
    </source>
</evidence>
<dbReference type="InterPro" id="IPR002110">
    <property type="entry name" value="Ankyrin_rpt"/>
</dbReference>
<feature type="compositionally biased region" description="Low complexity" evidence="4">
    <location>
        <begin position="510"/>
        <end position="524"/>
    </location>
</feature>
<evidence type="ECO:0000256" key="3">
    <source>
        <dbReference type="PROSITE-ProRule" id="PRU00023"/>
    </source>
</evidence>
<protein>
    <recommendedName>
        <fullName evidence="5">SOCS box domain-containing protein</fullName>
    </recommendedName>
</protein>
<dbReference type="SUPFAM" id="SSF48403">
    <property type="entry name" value="Ankyrin repeat"/>
    <property type="match status" value="1"/>
</dbReference>
<dbReference type="Pfam" id="PF13637">
    <property type="entry name" value="Ank_4"/>
    <property type="match status" value="1"/>
</dbReference>
<feature type="repeat" description="ANK" evidence="3">
    <location>
        <begin position="176"/>
        <end position="208"/>
    </location>
</feature>
<keyword evidence="2 3" id="KW-0040">ANK repeat</keyword>
<feature type="compositionally biased region" description="Basic and acidic residues" evidence="4">
    <location>
        <begin position="565"/>
        <end position="578"/>
    </location>
</feature>
<evidence type="ECO:0000256" key="1">
    <source>
        <dbReference type="ARBA" id="ARBA00022737"/>
    </source>
</evidence>
<dbReference type="Pfam" id="PF00023">
    <property type="entry name" value="Ank"/>
    <property type="match status" value="1"/>
</dbReference>
<feature type="region of interest" description="Disordered" evidence="4">
    <location>
        <begin position="554"/>
        <end position="615"/>
    </location>
</feature>
<evidence type="ECO:0000313" key="7">
    <source>
        <dbReference type="EMBL" id="CAF3577707.1"/>
    </source>
</evidence>
<name>A0A813SC89_9BILA</name>
<evidence type="ECO:0000256" key="2">
    <source>
        <dbReference type="ARBA" id="ARBA00023043"/>
    </source>
</evidence>
<feature type="domain" description="SOCS box" evidence="5">
    <location>
        <begin position="395"/>
        <end position="444"/>
    </location>
</feature>
<evidence type="ECO:0000256" key="4">
    <source>
        <dbReference type="SAM" id="MobiDB-lite"/>
    </source>
</evidence>
<dbReference type="AlphaFoldDB" id="A0A813SC89"/>
<dbReference type="EMBL" id="CAJOBC010000370">
    <property type="protein sequence ID" value="CAF3577707.1"/>
    <property type="molecule type" value="Genomic_DNA"/>
</dbReference>
<dbReference type="Gene3D" id="1.25.40.20">
    <property type="entry name" value="Ankyrin repeat-containing domain"/>
    <property type="match status" value="1"/>
</dbReference>